<reference evidence="3 4" key="1">
    <citation type="submission" date="2017-08" db="EMBL/GenBank/DDBJ databases">
        <title>Infants hospitalized years apart are colonized by the same room-sourced microbial strains.</title>
        <authorList>
            <person name="Brooks B."/>
            <person name="Olm M.R."/>
            <person name="Firek B.A."/>
            <person name="Baker R."/>
            <person name="Thomas B.C."/>
            <person name="Morowitz M.J."/>
            <person name="Banfield J.F."/>
        </authorList>
    </citation>
    <scope>NUCLEOTIDE SEQUENCE [LARGE SCALE GENOMIC DNA]</scope>
    <source>
        <strain evidence="3">S2_005_002_R2_33</strain>
    </source>
</reference>
<sequence>MKTMSAREAKNGFGLMIDTARAAPVLIEKHGRGVVIVMSVEEYERLSLLADGAANAKGKVVEVLKRV</sequence>
<evidence type="ECO:0000256" key="2">
    <source>
        <dbReference type="RuleBase" id="RU362080"/>
    </source>
</evidence>
<dbReference type="Gene3D" id="3.40.1620.10">
    <property type="entry name" value="YefM-like domain"/>
    <property type="match status" value="1"/>
</dbReference>
<name>A0A2W5NM09_9SPHN</name>
<accession>A0A2W5NM09</accession>
<dbReference type="NCBIfam" id="TIGR01552">
    <property type="entry name" value="phd_fam"/>
    <property type="match status" value="1"/>
</dbReference>
<dbReference type="Pfam" id="PF02604">
    <property type="entry name" value="PhdYeFM_antitox"/>
    <property type="match status" value="1"/>
</dbReference>
<evidence type="ECO:0000313" key="4">
    <source>
        <dbReference type="Proteomes" id="UP000249082"/>
    </source>
</evidence>
<dbReference type="AlphaFoldDB" id="A0A2W5NM09"/>
<evidence type="ECO:0000313" key="3">
    <source>
        <dbReference type="EMBL" id="PZQ54522.1"/>
    </source>
</evidence>
<proteinExistence type="inferred from homology"/>
<dbReference type="EMBL" id="QFPX01000008">
    <property type="protein sequence ID" value="PZQ54522.1"/>
    <property type="molecule type" value="Genomic_DNA"/>
</dbReference>
<dbReference type="SUPFAM" id="SSF143120">
    <property type="entry name" value="YefM-like"/>
    <property type="match status" value="1"/>
</dbReference>
<dbReference type="Proteomes" id="UP000249082">
    <property type="component" value="Unassembled WGS sequence"/>
</dbReference>
<dbReference type="InterPro" id="IPR036165">
    <property type="entry name" value="YefM-like_sf"/>
</dbReference>
<gene>
    <name evidence="3" type="ORF">DI555_10715</name>
</gene>
<protein>
    <recommendedName>
        <fullName evidence="2">Antitoxin</fullName>
    </recommendedName>
</protein>
<comment type="similarity">
    <text evidence="1 2">Belongs to the phD/YefM antitoxin family.</text>
</comment>
<comment type="function">
    <text evidence="2">Antitoxin component of a type II toxin-antitoxin (TA) system.</text>
</comment>
<dbReference type="InterPro" id="IPR006442">
    <property type="entry name" value="Antitoxin_Phd/YefM"/>
</dbReference>
<evidence type="ECO:0000256" key="1">
    <source>
        <dbReference type="ARBA" id="ARBA00009981"/>
    </source>
</evidence>
<organism evidence="3 4">
    <name type="scientific">Novosphingobium pentaromativorans</name>
    <dbReference type="NCBI Taxonomy" id="205844"/>
    <lineage>
        <taxon>Bacteria</taxon>
        <taxon>Pseudomonadati</taxon>
        <taxon>Pseudomonadota</taxon>
        <taxon>Alphaproteobacteria</taxon>
        <taxon>Sphingomonadales</taxon>
        <taxon>Sphingomonadaceae</taxon>
        <taxon>Novosphingobium</taxon>
    </lineage>
</organism>
<comment type="caution">
    <text evidence="3">The sequence shown here is derived from an EMBL/GenBank/DDBJ whole genome shotgun (WGS) entry which is preliminary data.</text>
</comment>